<keyword evidence="7" id="KW-1185">Reference proteome</keyword>
<evidence type="ECO:0000256" key="4">
    <source>
        <dbReference type="SAM" id="MobiDB-lite"/>
    </source>
</evidence>
<dbReference type="AlphaFoldDB" id="H0ELR2"/>
<dbReference type="InterPro" id="IPR009071">
    <property type="entry name" value="HMG_box_dom"/>
</dbReference>
<sequence length="294" mass="31842">MAPPSGVIPPPLAPSVEEAYRRKCIQLKQRINEVDHDNENSRTRVVRLERAVQKIRLERAYLLEQLAKRTSTNVEDSEGSPSPPPTPKEKPLRTKRGHRKPSFLTNLGDVAGGSAFIQGPTTVSPSSDAFSHTHQDSNTVRNSTPQAIAQKRMLPTNGAVGPSLGTPVPTPRKPKNPFELYCSDHRSRLMELNSKGISQGTYDVDVELGRGWRDLNDEQKSDYQARFDKVKKGVSDKAPAAALPRPTAVDAESQPASTTATADDADEDVDMAEDGDENPAVVPAASGFTAVNSG</sequence>
<dbReference type="HOGENOM" id="CLU_046160_1_1_1"/>
<evidence type="ECO:0000313" key="7">
    <source>
        <dbReference type="Proteomes" id="UP000005446"/>
    </source>
</evidence>
<dbReference type="SMART" id="SM00398">
    <property type="entry name" value="HMG"/>
    <property type="match status" value="1"/>
</dbReference>
<comment type="subcellular location">
    <subcellularLocation>
        <location evidence="1">Nucleus</location>
    </subcellularLocation>
</comment>
<dbReference type="SUPFAM" id="SSF47095">
    <property type="entry name" value="HMG-box"/>
    <property type="match status" value="1"/>
</dbReference>
<feature type="compositionally biased region" description="Acidic residues" evidence="4">
    <location>
        <begin position="263"/>
        <end position="277"/>
    </location>
</feature>
<dbReference type="CDD" id="cd00084">
    <property type="entry name" value="HMG-box_SF"/>
    <property type="match status" value="1"/>
</dbReference>
<dbReference type="GO" id="GO:0005634">
    <property type="term" value="C:nucleus"/>
    <property type="evidence" value="ECO:0007669"/>
    <property type="project" value="UniProtKB-SubCell"/>
</dbReference>
<proteinExistence type="predicted"/>
<feature type="region of interest" description="Disordered" evidence="4">
    <location>
        <begin position="227"/>
        <end position="294"/>
    </location>
</feature>
<dbReference type="InParanoid" id="H0ELR2"/>
<reference evidence="6 7" key="1">
    <citation type="journal article" date="2012" name="Eukaryot. Cell">
        <title>Genome sequence of the fungus Glarea lozoyensis: the first genome sequence of a species from the Helotiaceae family.</title>
        <authorList>
            <person name="Youssar L."/>
            <person name="Gruening B.A."/>
            <person name="Erxleben A."/>
            <person name="Guenther S."/>
            <person name="Huettel W."/>
        </authorList>
    </citation>
    <scope>NUCLEOTIDE SEQUENCE [LARGE SCALE GENOMIC DNA]</scope>
    <source>
        <strain evidence="7">ATCC 74030 / MF5533</strain>
    </source>
</reference>
<dbReference type="InterPro" id="IPR056513">
    <property type="entry name" value="INO80F"/>
</dbReference>
<keyword evidence="3" id="KW-0238">DNA-binding</keyword>
<keyword evidence="2 3" id="KW-0539">Nucleus</keyword>
<feature type="DNA-binding region" description="HMG box" evidence="3">
    <location>
        <begin position="171"/>
        <end position="242"/>
    </location>
</feature>
<dbReference type="OrthoDB" id="10070927at2759"/>
<dbReference type="Proteomes" id="UP000005446">
    <property type="component" value="Unassembled WGS sequence"/>
</dbReference>
<dbReference type="InterPro" id="IPR036910">
    <property type="entry name" value="HMG_box_dom_sf"/>
</dbReference>
<evidence type="ECO:0000256" key="3">
    <source>
        <dbReference type="PROSITE-ProRule" id="PRU00267"/>
    </source>
</evidence>
<evidence type="ECO:0000256" key="2">
    <source>
        <dbReference type="ARBA" id="ARBA00023242"/>
    </source>
</evidence>
<organism evidence="6 7">
    <name type="scientific">Glarea lozoyensis (strain ATCC 74030 / MF5533)</name>
    <dbReference type="NCBI Taxonomy" id="1104152"/>
    <lineage>
        <taxon>Eukaryota</taxon>
        <taxon>Fungi</taxon>
        <taxon>Dikarya</taxon>
        <taxon>Ascomycota</taxon>
        <taxon>Pezizomycotina</taxon>
        <taxon>Leotiomycetes</taxon>
        <taxon>Helotiales</taxon>
        <taxon>Helotiaceae</taxon>
        <taxon>Glarea</taxon>
    </lineage>
</organism>
<dbReference type="Pfam" id="PF24245">
    <property type="entry name" value="INO80F"/>
    <property type="match status" value="1"/>
</dbReference>
<feature type="domain" description="HMG box" evidence="5">
    <location>
        <begin position="171"/>
        <end position="242"/>
    </location>
</feature>
<evidence type="ECO:0000256" key="1">
    <source>
        <dbReference type="ARBA" id="ARBA00004123"/>
    </source>
</evidence>
<dbReference type="EMBL" id="AGUE01000080">
    <property type="protein sequence ID" value="EHL00449.1"/>
    <property type="molecule type" value="Genomic_DNA"/>
</dbReference>
<accession>H0ELR2</accession>
<protein>
    <submittedName>
        <fullName evidence="6">Putative HMG box-containing protein C10F6.08c</fullName>
    </submittedName>
</protein>
<dbReference type="Pfam" id="PF00505">
    <property type="entry name" value="HMG_box"/>
    <property type="match status" value="1"/>
</dbReference>
<dbReference type="Gene3D" id="1.10.30.10">
    <property type="entry name" value="High mobility group box domain"/>
    <property type="match status" value="1"/>
</dbReference>
<evidence type="ECO:0000259" key="5">
    <source>
        <dbReference type="PROSITE" id="PS50118"/>
    </source>
</evidence>
<gene>
    <name evidence="6" type="ORF">M7I_3531</name>
</gene>
<dbReference type="PROSITE" id="PS50118">
    <property type="entry name" value="HMG_BOX_2"/>
    <property type="match status" value="1"/>
</dbReference>
<feature type="compositionally biased region" description="Polar residues" evidence="4">
    <location>
        <begin position="119"/>
        <end position="147"/>
    </location>
</feature>
<name>H0ELR2_GLAL7</name>
<evidence type="ECO:0000313" key="6">
    <source>
        <dbReference type="EMBL" id="EHL00449.1"/>
    </source>
</evidence>
<feature type="region of interest" description="Disordered" evidence="4">
    <location>
        <begin position="69"/>
        <end position="176"/>
    </location>
</feature>
<dbReference type="GO" id="GO:0003677">
    <property type="term" value="F:DNA binding"/>
    <property type="evidence" value="ECO:0007669"/>
    <property type="project" value="UniProtKB-UniRule"/>
</dbReference>
<comment type="caution">
    <text evidence="6">The sequence shown here is derived from an EMBL/GenBank/DDBJ whole genome shotgun (WGS) entry which is preliminary data.</text>
</comment>